<dbReference type="PANTHER" id="PTHR43157:SF31">
    <property type="entry name" value="PHOSPHATIDYLINOSITOL-GLYCAN BIOSYNTHESIS CLASS F PROTEIN"/>
    <property type="match status" value="1"/>
</dbReference>
<dbReference type="InterPro" id="IPR002347">
    <property type="entry name" value="SDR_fam"/>
</dbReference>
<dbReference type="RefSeq" id="WP_377068638.1">
    <property type="nucleotide sequence ID" value="NZ_JBHSJJ010000020.1"/>
</dbReference>
<evidence type="ECO:0000313" key="3">
    <source>
        <dbReference type="Proteomes" id="UP001595818"/>
    </source>
</evidence>
<dbReference type="Gene3D" id="3.40.50.720">
    <property type="entry name" value="NAD(P)-binding Rossmann-like Domain"/>
    <property type="match status" value="1"/>
</dbReference>
<accession>A0ABV9T7V6</accession>
<dbReference type="PRINTS" id="PR00081">
    <property type="entry name" value="GDHRDH"/>
</dbReference>
<dbReference type="InterPro" id="IPR036291">
    <property type="entry name" value="NAD(P)-bd_dom_sf"/>
</dbReference>
<dbReference type="Pfam" id="PF00106">
    <property type="entry name" value="adh_short"/>
    <property type="match status" value="1"/>
</dbReference>
<evidence type="ECO:0000313" key="2">
    <source>
        <dbReference type="EMBL" id="MFC4874617.1"/>
    </source>
</evidence>
<evidence type="ECO:0000256" key="1">
    <source>
        <dbReference type="ARBA" id="ARBA00023002"/>
    </source>
</evidence>
<organism evidence="2 3">
    <name type="scientific">Negadavirga shengliensis</name>
    <dbReference type="NCBI Taxonomy" id="1389218"/>
    <lineage>
        <taxon>Bacteria</taxon>
        <taxon>Pseudomonadati</taxon>
        <taxon>Bacteroidota</taxon>
        <taxon>Cytophagia</taxon>
        <taxon>Cytophagales</taxon>
        <taxon>Cyclobacteriaceae</taxon>
        <taxon>Negadavirga</taxon>
    </lineage>
</organism>
<keyword evidence="3" id="KW-1185">Reference proteome</keyword>
<keyword evidence="1" id="KW-0560">Oxidoreductase</keyword>
<dbReference type="SUPFAM" id="SSF51735">
    <property type="entry name" value="NAD(P)-binding Rossmann-fold domains"/>
    <property type="match status" value="1"/>
</dbReference>
<sequence>MNLAITGATSGIGAETVAALASRFHRIFLLVRNIEKGKSLIKNLDTVDKDEKFAVIYCDLADLQSVSEAAEAIKSQCESLHVLINNAGGVFPERVLTKAHHEMTFSTNYLGHFLLTKKLLPLLKKDGNARVINVSSEAHRAANPDFADLQLAKGYQSFTAYANAKLFNILFTKSLAEKYGRSHIHAYALHPGLVATNIAEKTTGVFKWIMALGRPFMISARKGAKTGVFLASTPIVPGKNGEYFKKGKVVTPSKLARSKEMRNTLWNISEDLIKNL</sequence>
<dbReference type="Proteomes" id="UP001595818">
    <property type="component" value="Unassembled WGS sequence"/>
</dbReference>
<dbReference type="EMBL" id="JBHSJJ010000020">
    <property type="protein sequence ID" value="MFC4874617.1"/>
    <property type="molecule type" value="Genomic_DNA"/>
</dbReference>
<name>A0ABV9T7V6_9BACT</name>
<protein>
    <submittedName>
        <fullName evidence="2">SDR family NAD(P)-dependent oxidoreductase</fullName>
    </submittedName>
</protein>
<comment type="caution">
    <text evidence="2">The sequence shown here is derived from an EMBL/GenBank/DDBJ whole genome shotgun (WGS) entry which is preliminary data.</text>
</comment>
<proteinExistence type="predicted"/>
<gene>
    <name evidence="2" type="ORF">ACFPFU_23135</name>
</gene>
<dbReference type="PANTHER" id="PTHR43157">
    <property type="entry name" value="PHOSPHATIDYLINOSITOL-GLYCAN BIOSYNTHESIS CLASS F PROTEIN-RELATED"/>
    <property type="match status" value="1"/>
</dbReference>
<reference evidence="3" key="1">
    <citation type="journal article" date="2019" name="Int. J. Syst. Evol. Microbiol.">
        <title>The Global Catalogue of Microorganisms (GCM) 10K type strain sequencing project: providing services to taxonomists for standard genome sequencing and annotation.</title>
        <authorList>
            <consortium name="The Broad Institute Genomics Platform"/>
            <consortium name="The Broad Institute Genome Sequencing Center for Infectious Disease"/>
            <person name="Wu L."/>
            <person name="Ma J."/>
        </authorList>
    </citation>
    <scope>NUCLEOTIDE SEQUENCE [LARGE SCALE GENOMIC DNA]</scope>
    <source>
        <strain evidence="3">CGMCC 4.7466</strain>
    </source>
</reference>